<evidence type="ECO:0000313" key="2">
    <source>
        <dbReference type="Proteomes" id="UP001589693"/>
    </source>
</evidence>
<keyword evidence="2" id="KW-1185">Reference proteome</keyword>
<accession>A0ABV6A616</accession>
<name>A0ABV6A616_9PSEU</name>
<dbReference type="RefSeq" id="WP_377860511.1">
    <property type="nucleotide sequence ID" value="NZ_JBHLZU010000027.1"/>
</dbReference>
<protein>
    <submittedName>
        <fullName evidence="1">Uncharacterized protein</fullName>
    </submittedName>
</protein>
<dbReference type="EMBL" id="JBHLZU010000027">
    <property type="protein sequence ID" value="MFB9908630.1"/>
    <property type="molecule type" value="Genomic_DNA"/>
</dbReference>
<evidence type="ECO:0000313" key="1">
    <source>
        <dbReference type="EMBL" id="MFB9908630.1"/>
    </source>
</evidence>
<dbReference type="Proteomes" id="UP001589693">
    <property type="component" value="Unassembled WGS sequence"/>
</dbReference>
<gene>
    <name evidence="1" type="ORF">ACFFQA_32240</name>
</gene>
<proteinExistence type="predicted"/>
<sequence>MDGDVSETMFAERGGERQHCPLWSQLVHVLTAADQAVATTFVSCGVVTGGG</sequence>
<comment type="caution">
    <text evidence="1">The sequence shown here is derived from an EMBL/GenBank/DDBJ whole genome shotgun (WGS) entry which is preliminary data.</text>
</comment>
<organism evidence="1 2">
    <name type="scientific">Allokutzneria oryzae</name>
    <dbReference type="NCBI Taxonomy" id="1378989"/>
    <lineage>
        <taxon>Bacteria</taxon>
        <taxon>Bacillati</taxon>
        <taxon>Actinomycetota</taxon>
        <taxon>Actinomycetes</taxon>
        <taxon>Pseudonocardiales</taxon>
        <taxon>Pseudonocardiaceae</taxon>
        <taxon>Allokutzneria</taxon>
    </lineage>
</organism>
<reference evidence="1 2" key="1">
    <citation type="submission" date="2024-09" db="EMBL/GenBank/DDBJ databases">
        <authorList>
            <person name="Sun Q."/>
            <person name="Mori K."/>
        </authorList>
    </citation>
    <scope>NUCLEOTIDE SEQUENCE [LARGE SCALE GENOMIC DNA]</scope>
    <source>
        <strain evidence="1 2">TBRC 7907</strain>
    </source>
</reference>